<proteinExistence type="predicted"/>
<dbReference type="EMBL" id="JAUCML010000006">
    <property type="protein sequence ID" value="MDM7885651.1"/>
    <property type="molecule type" value="Genomic_DNA"/>
</dbReference>
<evidence type="ECO:0000313" key="3">
    <source>
        <dbReference type="Proteomes" id="UP001237823"/>
    </source>
</evidence>
<feature type="domain" description="TIR" evidence="1">
    <location>
        <begin position="9"/>
        <end position="135"/>
    </location>
</feature>
<name>A0ABT7T7W9_9MICO</name>
<dbReference type="InterPro" id="IPR000157">
    <property type="entry name" value="TIR_dom"/>
</dbReference>
<reference evidence="2 3" key="1">
    <citation type="submission" date="2023-06" db="EMBL/GenBank/DDBJ databases">
        <authorList>
            <person name="Feng G."/>
            <person name="Li J."/>
            <person name="Zhu H."/>
        </authorList>
    </citation>
    <scope>NUCLEOTIDE SEQUENCE [LARGE SCALE GENOMIC DNA]</scope>
    <source>
        <strain evidence="2 3">RHCKG23</strain>
    </source>
</reference>
<evidence type="ECO:0000259" key="1">
    <source>
        <dbReference type="Pfam" id="PF13676"/>
    </source>
</evidence>
<sequence length="497" mass="55387">MSDAAGKHVFISYVKEDTAEVDKLCRLLQQAEIPYWRDRKDLEVGDAWRRKISEAIRDDSLIFVACFSENSVAKARSYMNEELNLAVSEFRMRPPGATWLLPVRFSPVALPTYELNGNQTLSDLNYADLFGEGYTAAAIGLISKLSKVMGAASASPTDTAAAIESAEAGDRKVLLRRATKEMVRDPARVIELDGLIKAETRRILETLNDQAEMPLDRDQSFNDDPAGTTVRRALAIANLSEPLCWSMQVAARWATPETLHIWTEALETLVLEGIAPRSGMTNLISLRALPALLVLTTGAVAAHAQGNWGALRELTGVRVEEWNVGKATAILNVVPPYKPFVDQEGVANLLAHLAKGDEGDDIDDLVSRAAKLAKFYTPVEDWLLSRLTPTFEDQFTRRDDFNVAFSKAEIFLGIVSEDEAQSDPDRPWRSSTWYGRATWQDRRRGRSALDELREEFELAGVAWPPLVAGFFGGDEERARARFDSYGESFKRVANTRW</sequence>
<comment type="caution">
    <text evidence="2">The sequence shown here is derived from an EMBL/GenBank/DDBJ whole genome shotgun (WGS) entry which is preliminary data.</text>
</comment>
<accession>A0ABT7T7W9</accession>
<organism evidence="2 3">
    <name type="scientific">Curtobacterium citri</name>
    <dbReference type="NCBI Taxonomy" id="3055139"/>
    <lineage>
        <taxon>Bacteria</taxon>
        <taxon>Bacillati</taxon>
        <taxon>Actinomycetota</taxon>
        <taxon>Actinomycetes</taxon>
        <taxon>Micrococcales</taxon>
        <taxon>Microbacteriaceae</taxon>
        <taxon>Curtobacterium</taxon>
    </lineage>
</organism>
<dbReference type="Pfam" id="PF13676">
    <property type="entry name" value="TIR_2"/>
    <property type="match status" value="1"/>
</dbReference>
<protein>
    <submittedName>
        <fullName evidence="2">TIR domain-containing protein</fullName>
    </submittedName>
</protein>
<dbReference type="SUPFAM" id="SSF52200">
    <property type="entry name" value="Toll/Interleukin receptor TIR domain"/>
    <property type="match status" value="1"/>
</dbReference>
<keyword evidence="3" id="KW-1185">Reference proteome</keyword>
<dbReference type="InterPro" id="IPR035897">
    <property type="entry name" value="Toll_tir_struct_dom_sf"/>
</dbReference>
<gene>
    <name evidence="2" type="ORF">QUG92_11105</name>
</gene>
<dbReference type="Proteomes" id="UP001237823">
    <property type="component" value="Unassembled WGS sequence"/>
</dbReference>
<dbReference type="Gene3D" id="3.40.50.10140">
    <property type="entry name" value="Toll/interleukin-1 receptor homology (TIR) domain"/>
    <property type="match status" value="1"/>
</dbReference>
<evidence type="ECO:0000313" key="2">
    <source>
        <dbReference type="EMBL" id="MDM7885651.1"/>
    </source>
</evidence>
<dbReference type="RefSeq" id="WP_289459099.1">
    <property type="nucleotide sequence ID" value="NZ_JAUCML010000006.1"/>
</dbReference>